<evidence type="ECO:0000256" key="2">
    <source>
        <dbReference type="ARBA" id="ARBA00023303"/>
    </source>
</evidence>
<evidence type="ECO:0000313" key="5">
    <source>
        <dbReference type="Proteomes" id="UP001457282"/>
    </source>
</evidence>
<feature type="domain" description="Cyclic nucleotide-binding" evidence="3">
    <location>
        <begin position="530"/>
        <end position="575"/>
    </location>
</feature>
<dbReference type="Proteomes" id="UP001457282">
    <property type="component" value="Unassembled WGS sequence"/>
</dbReference>
<proteinExistence type="predicted"/>
<protein>
    <recommendedName>
        <fullName evidence="3">Cyclic nucleotide-binding domain-containing protein</fullName>
    </recommendedName>
</protein>
<dbReference type="PANTHER" id="PTHR45651">
    <property type="entry name" value="CYCLIC NUCLEOTIDE-GATED ION CHANNEL 15-RELATED-RELATED"/>
    <property type="match status" value="1"/>
</dbReference>
<organism evidence="4 5">
    <name type="scientific">Rubus argutus</name>
    <name type="common">Southern blackberry</name>
    <dbReference type="NCBI Taxonomy" id="59490"/>
    <lineage>
        <taxon>Eukaryota</taxon>
        <taxon>Viridiplantae</taxon>
        <taxon>Streptophyta</taxon>
        <taxon>Embryophyta</taxon>
        <taxon>Tracheophyta</taxon>
        <taxon>Spermatophyta</taxon>
        <taxon>Magnoliopsida</taxon>
        <taxon>eudicotyledons</taxon>
        <taxon>Gunneridae</taxon>
        <taxon>Pentapetalae</taxon>
        <taxon>rosids</taxon>
        <taxon>fabids</taxon>
        <taxon>Rosales</taxon>
        <taxon>Rosaceae</taxon>
        <taxon>Rosoideae</taxon>
        <taxon>Rosoideae incertae sedis</taxon>
        <taxon>Rubus</taxon>
    </lineage>
</organism>
<dbReference type="InterPro" id="IPR000595">
    <property type="entry name" value="cNMP-bd_dom"/>
</dbReference>
<dbReference type="GO" id="GO:0016020">
    <property type="term" value="C:membrane"/>
    <property type="evidence" value="ECO:0007669"/>
    <property type="project" value="UniProtKB-SubCell"/>
</dbReference>
<dbReference type="Gene3D" id="2.60.120.10">
    <property type="entry name" value="Jelly Rolls"/>
    <property type="match status" value="4"/>
</dbReference>
<dbReference type="SUPFAM" id="SSF51206">
    <property type="entry name" value="cAMP-binding domain-like"/>
    <property type="match status" value="4"/>
</dbReference>
<dbReference type="PROSITE" id="PS50042">
    <property type="entry name" value="CNMP_BINDING_3"/>
    <property type="match status" value="4"/>
</dbReference>
<keyword evidence="5" id="KW-1185">Reference proteome</keyword>
<feature type="domain" description="Cyclic nucleotide-binding" evidence="3">
    <location>
        <begin position="192"/>
        <end position="237"/>
    </location>
</feature>
<feature type="domain" description="Cyclic nucleotide-binding" evidence="3">
    <location>
        <begin position="382"/>
        <end position="463"/>
    </location>
</feature>
<dbReference type="GO" id="GO:0034220">
    <property type="term" value="P:monoatomic ion transmembrane transport"/>
    <property type="evidence" value="ECO:0007669"/>
    <property type="project" value="UniProtKB-KW"/>
</dbReference>
<dbReference type="EMBL" id="JBEDUW010000007">
    <property type="protein sequence ID" value="KAK9913348.1"/>
    <property type="molecule type" value="Genomic_DNA"/>
</dbReference>
<keyword evidence="1" id="KW-0406">Ion transport</keyword>
<dbReference type="AlphaFoldDB" id="A0AAW1VYE5"/>
<dbReference type="PANTHER" id="PTHR45651:SF68">
    <property type="entry name" value="ION TRANSPORT DOMAIN-CONTAINING PROTEIN"/>
    <property type="match status" value="1"/>
</dbReference>
<accession>A0AAW1VYE5</accession>
<gene>
    <name evidence="4" type="ORF">M0R45_037166</name>
</gene>
<dbReference type="CDD" id="cd00038">
    <property type="entry name" value="CAP_ED"/>
    <property type="match status" value="3"/>
</dbReference>
<keyword evidence="2" id="KW-0407">Ion channel</keyword>
<evidence type="ECO:0000313" key="4">
    <source>
        <dbReference type="EMBL" id="KAK9913348.1"/>
    </source>
</evidence>
<feature type="domain" description="Cyclic nucleotide-binding" evidence="3">
    <location>
        <begin position="45"/>
        <end position="130"/>
    </location>
</feature>
<dbReference type="InterPro" id="IPR014710">
    <property type="entry name" value="RmlC-like_jellyroll"/>
</dbReference>
<comment type="caution">
    <text evidence="4">The sequence shown here is derived from an EMBL/GenBank/DDBJ whole genome shotgun (WGS) entry which is preliminary data.</text>
</comment>
<keyword evidence="1" id="KW-0813">Transport</keyword>
<dbReference type="SMART" id="SM00100">
    <property type="entry name" value="cNMP"/>
    <property type="match status" value="3"/>
</dbReference>
<sequence>MERVQQELAERRTVDVENILSILPEELQSYIKSLLPPNRLRNVPLLQTMDEEVLKEICEHLEPKRFEITGREYLSRDGEQLEKMIFIVEGDLGVERRNIAGRDLLYPGDFYGTELLEWVSVSNTSFPATLPLSIDSSYVTNNDSVLFLTAENLKRVVSKFRSHFSKEITLPSDSQSEVLTSFQLTMLKKVPLFEAMNEEMLKAICERLKPVTYTDGKYIIKKDEPLELMFFVLAGYVVTESYPHVVVRVGEFCGQELLEWTSTTSFPAKLPTALESARANGDVRVLALMLNDWVSVVDKFSFGSHKRRFKLAVEKKTQDLELWLFNSGIPSKRKNEIIERVRQALEQNCDVDVENILPILPEELQSYIKSCLPMTRLKKVPMLKHMDEEVLTALCEHIRPIKYKNIRGRVYHSRDGEPFDKMIFIVEGDLGVERRNSANRDLLYEGDFYGDELVQWVSVSRTSFPARLPLSINSAYVTNNDSILVLTAEDLKSVVSKFRLHFSKEITLPPDTQPEHLTSVKLTMRKKVPRFQTMDEKMLEAICAHLKPLTYTDGMYIIKKDEPLELMFFVLAGYVLTECYPHVVVRVGEFCGQELLEWTSTISFPAKLPTALESARANGDVRVLALMSDDWISIVDNFSFSRRSP</sequence>
<keyword evidence="1" id="KW-1071">Ligand-gated ion channel</keyword>
<evidence type="ECO:0000256" key="1">
    <source>
        <dbReference type="ARBA" id="ARBA00023286"/>
    </source>
</evidence>
<evidence type="ECO:0000259" key="3">
    <source>
        <dbReference type="PROSITE" id="PS50042"/>
    </source>
</evidence>
<dbReference type="InterPro" id="IPR018490">
    <property type="entry name" value="cNMP-bd_dom_sf"/>
</dbReference>
<reference evidence="4 5" key="1">
    <citation type="journal article" date="2023" name="G3 (Bethesda)">
        <title>A chromosome-length genome assembly and annotation of blackberry (Rubus argutus, cv. 'Hillquist').</title>
        <authorList>
            <person name="Bruna T."/>
            <person name="Aryal R."/>
            <person name="Dudchenko O."/>
            <person name="Sargent D.J."/>
            <person name="Mead D."/>
            <person name="Buti M."/>
            <person name="Cavallini A."/>
            <person name="Hytonen T."/>
            <person name="Andres J."/>
            <person name="Pham M."/>
            <person name="Weisz D."/>
            <person name="Mascagni F."/>
            <person name="Usai G."/>
            <person name="Natali L."/>
            <person name="Bassil N."/>
            <person name="Fernandez G.E."/>
            <person name="Lomsadze A."/>
            <person name="Armour M."/>
            <person name="Olukolu B."/>
            <person name="Poorten T."/>
            <person name="Britton C."/>
            <person name="Davik J."/>
            <person name="Ashrafi H."/>
            <person name="Aiden E.L."/>
            <person name="Borodovsky M."/>
            <person name="Worthington M."/>
        </authorList>
    </citation>
    <scope>NUCLEOTIDE SEQUENCE [LARGE SCALE GENOMIC DNA]</scope>
    <source>
        <strain evidence="4">PI 553951</strain>
    </source>
</reference>
<name>A0AAW1VYE5_RUBAR</name>